<protein>
    <submittedName>
        <fullName evidence="1">MFS transporter</fullName>
    </submittedName>
</protein>
<name>A0AC61RM62_9BACT</name>
<gene>
    <name evidence="1" type="ORF">E5331_02490</name>
</gene>
<dbReference type="Proteomes" id="UP000306319">
    <property type="component" value="Unassembled WGS sequence"/>
</dbReference>
<reference evidence="1" key="1">
    <citation type="submission" date="2019-04" db="EMBL/GenBank/DDBJ databases">
        <title>Microbes associate with the intestines of laboratory mice.</title>
        <authorList>
            <person name="Navarre W."/>
            <person name="Wong E."/>
            <person name="Huang K."/>
            <person name="Tropini C."/>
            <person name="Ng K."/>
            <person name="Yu B."/>
        </authorList>
    </citation>
    <scope>NUCLEOTIDE SEQUENCE</scope>
    <source>
        <strain evidence="1">NM04_E33</strain>
    </source>
</reference>
<accession>A0AC61RM62</accession>
<keyword evidence="2" id="KW-1185">Reference proteome</keyword>
<sequence>MAGNKTKSISIASMPLTRRGCYIVAVSSMEQIIGAGLSTVIGIMLPMIQLVTQPQMPSALQGFIGATGLIGIAVGSMIIGKLSDRQGYLKWFRICPILIMVGALISYFLTDTPCLIAGLLIAGIGVGGGYSLDSAYISELLPEKWRQIMVGVAKASCSLGFIVVALLCWLILSKDPNPKIWNRLMLIIAASGLLTLLLRINWAESPRWLLSKGKTAMAQAALEKFYGPGVAIAPQPLLPQAKSNVGIAQMFHGENFKRVIFSGIPWACEGLGVYGFGVFLPVLVMALGIESSSVEGMPKIIDSVKVTTLVNFFILPGFIIGLLLMNRLNHVRLLSLGFIGSAVGLGILYAGYVFHMPDLVMIIGFIIFEITLNAGPHLITYIIPSRIYPVEDRGTGTGIAAMIGKVGAVTGVIIMPILLEAGGAKLVLIVSFFVMIAGAAISLIYGKALNLINNN</sequence>
<comment type="caution">
    <text evidence="1">The sequence shown here is derived from an EMBL/GenBank/DDBJ whole genome shotgun (WGS) entry which is preliminary data.</text>
</comment>
<dbReference type="EMBL" id="SRYB01000002">
    <property type="protein sequence ID" value="TGY80607.1"/>
    <property type="molecule type" value="Genomic_DNA"/>
</dbReference>
<organism evidence="1 2">
    <name type="scientific">Lepagella muris</name>
    <dbReference type="NCBI Taxonomy" id="3032870"/>
    <lineage>
        <taxon>Bacteria</taxon>
        <taxon>Pseudomonadati</taxon>
        <taxon>Bacteroidota</taxon>
        <taxon>Bacteroidia</taxon>
        <taxon>Bacteroidales</taxon>
        <taxon>Muribaculaceae</taxon>
        <taxon>Lepagella</taxon>
    </lineage>
</organism>
<proteinExistence type="predicted"/>
<evidence type="ECO:0000313" key="1">
    <source>
        <dbReference type="EMBL" id="TGY80607.1"/>
    </source>
</evidence>
<evidence type="ECO:0000313" key="2">
    <source>
        <dbReference type="Proteomes" id="UP000306319"/>
    </source>
</evidence>